<feature type="transmembrane region" description="Helical" evidence="7">
    <location>
        <begin position="162"/>
        <end position="180"/>
    </location>
</feature>
<keyword evidence="5 7" id="KW-1133">Transmembrane helix</keyword>
<dbReference type="GO" id="GO:0008233">
    <property type="term" value="F:peptidase activity"/>
    <property type="evidence" value="ECO:0007669"/>
    <property type="project" value="UniProtKB-KW"/>
</dbReference>
<dbReference type="CDD" id="cd10433">
    <property type="entry name" value="YccA_like"/>
    <property type="match status" value="1"/>
</dbReference>
<evidence type="ECO:0000256" key="5">
    <source>
        <dbReference type="ARBA" id="ARBA00022989"/>
    </source>
</evidence>
<reference evidence="8 10" key="1">
    <citation type="submission" date="2019-11" db="EMBL/GenBank/DDBJ databases">
        <authorList>
            <person name="Holert J."/>
        </authorList>
    </citation>
    <scope>NUCLEOTIDE SEQUENCE [LARGE SCALE GENOMIC DNA]</scope>
    <source>
        <strain evidence="8">SB11_3</strain>
    </source>
</reference>
<evidence type="ECO:0000256" key="1">
    <source>
        <dbReference type="ARBA" id="ARBA00004651"/>
    </source>
</evidence>
<evidence type="ECO:0000313" key="9">
    <source>
        <dbReference type="EMBL" id="CAA0109160.1"/>
    </source>
</evidence>
<gene>
    <name evidence="8" type="primary">yccA_2</name>
    <name evidence="9" type="synonym">yccA_1</name>
    <name evidence="9" type="ORF">OPDIPICF_01439</name>
    <name evidence="8" type="ORF">OPDIPICF_03908</name>
</gene>
<dbReference type="Proteomes" id="UP000441399">
    <property type="component" value="Unassembled WGS sequence"/>
</dbReference>
<accession>A0A5S9NTC3</accession>
<keyword evidence="6 7" id="KW-0472">Membrane</keyword>
<organism evidence="8 10">
    <name type="scientific">BD1-7 clade bacterium</name>
    <dbReference type="NCBI Taxonomy" id="2029982"/>
    <lineage>
        <taxon>Bacteria</taxon>
        <taxon>Pseudomonadati</taxon>
        <taxon>Pseudomonadota</taxon>
        <taxon>Gammaproteobacteria</taxon>
        <taxon>Cellvibrionales</taxon>
        <taxon>Spongiibacteraceae</taxon>
        <taxon>BD1-7 clade</taxon>
    </lineage>
</organism>
<dbReference type="PANTHER" id="PTHR23291">
    <property type="entry name" value="BAX INHIBITOR-RELATED"/>
    <property type="match status" value="1"/>
</dbReference>
<evidence type="ECO:0000256" key="4">
    <source>
        <dbReference type="ARBA" id="ARBA00022692"/>
    </source>
</evidence>
<evidence type="ECO:0000256" key="2">
    <source>
        <dbReference type="ARBA" id="ARBA00010350"/>
    </source>
</evidence>
<feature type="transmembrane region" description="Helical" evidence="7">
    <location>
        <begin position="20"/>
        <end position="41"/>
    </location>
</feature>
<dbReference type="OrthoDB" id="9813298at2"/>
<dbReference type="Pfam" id="PF01027">
    <property type="entry name" value="Bax1-I"/>
    <property type="match status" value="1"/>
</dbReference>
<feature type="transmembrane region" description="Helical" evidence="7">
    <location>
        <begin position="107"/>
        <end position="126"/>
    </location>
</feature>
<feature type="transmembrane region" description="Helical" evidence="7">
    <location>
        <begin position="192"/>
        <end position="215"/>
    </location>
</feature>
<dbReference type="EMBL" id="CACSIO010000012">
    <property type="protein sequence ID" value="CAA0109160.1"/>
    <property type="molecule type" value="Genomic_DNA"/>
</dbReference>
<keyword evidence="4 7" id="KW-0812">Transmembrane</keyword>
<evidence type="ECO:0000313" key="10">
    <source>
        <dbReference type="Proteomes" id="UP000441399"/>
    </source>
</evidence>
<dbReference type="PANTHER" id="PTHR23291:SF115">
    <property type="entry name" value="MODULATOR OF FTSH PROTEASE YCCA"/>
    <property type="match status" value="1"/>
</dbReference>
<sequence>MQRDSLLESSRSSAPAMNKVLKNTYMLLSATLIFSAIMAAISMMLAIPYGASLACSIGALVLIWFVLPRTANSEKGILTVFAFTGLLGFGLGPMLNHYLAMANGGAIIAQALGGTGIIFLTLSAYVTMTKKDFSFLGGFLMIGMMVALVAIIANIFLGIPALSLAVSAAIVFIMSGYILYETSQIIHGGQTNYVLATASLYLSIYNIFVSLLQILGVMGDD</sequence>
<comment type="similarity">
    <text evidence="2 7">Belongs to the BI1 family.</text>
</comment>
<keyword evidence="8" id="KW-0645">Protease</keyword>
<dbReference type="PROSITE" id="PS01243">
    <property type="entry name" value="BI1"/>
    <property type="match status" value="1"/>
</dbReference>
<evidence type="ECO:0000313" key="8">
    <source>
        <dbReference type="EMBL" id="CAA0093859.1"/>
    </source>
</evidence>
<dbReference type="InterPro" id="IPR006214">
    <property type="entry name" value="Bax_inhibitor_1-related"/>
</dbReference>
<dbReference type="AlphaFoldDB" id="A0A5S9NTC3"/>
<evidence type="ECO:0000256" key="7">
    <source>
        <dbReference type="RuleBase" id="RU004379"/>
    </source>
</evidence>
<name>A0A5S9NTC3_9GAMM</name>
<protein>
    <submittedName>
        <fullName evidence="8">Modulator of FtsH protease YccA</fullName>
    </submittedName>
</protein>
<dbReference type="EMBL" id="CACSIO010000003">
    <property type="protein sequence ID" value="CAA0093859.1"/>
    <property type="molecule type" value="Genomic_DNA"/>
</dbReference>
<feature type="transmembrane region" description="Helical" evidence="7">
    <location>
        <begin position="76"/>
        <end position="95"/>
    </location>
</feature>
<dbReference type="InterPro" id="IPR006213">
    <property type="entry name" value="Bax_inhbtr1_CS"/>
</dbReference>
<evidence type="ECO:0000256" key="6">
    <source>
        <dbReference type="ARBA" id="ARBA00023136"/>
    </source>
</evidence>
<feature type="transmembrane region" description="Helical" evidence="7">
    <location>
        <begin position="133"/>
        <end position="156"/>
    </location>
</feature>
<keyword evidence="10" id="KW-1185">Reference proteome</keyword>
<dbReference type="GO" id="GO:0006508">
    <property type="term" value="P:proteolysis"/>
    <property type="evidence" value="ECO:0007669"/>
    <property type="project" value="UniProtKB-KW"/>
</dbReference>
<comment type="subcellular location">
    <subcellularLocation>
        <location evidence="1">Cell membrane</location>
        <topology evidence="1">Multi-pass membrane protein</topology>
    </subcellularLocation>
</comment>
<keyword evidence="8" id="KW-0378">Hydrolase</keyword>
<feature type="transmembrane region" description="Helical" evidence="7">
    <location>
        <begin position="47"/>
        <end position="67"/>
    </location>
</feature>
<proteinExistence type="inferred from homology"/>
<keyword evidence="3" id="KW-1003">Cell membrane</keyword>
<evidence type="ECO:0000256" key="3">
    <source>
        <dbReference type="ARBA" id="ARBA00022475"/>
    </source>
</evidence>
<dbReference type="GO" id="GO:0005886">
    <property type="term" value="C:plasma membrane"/>
    <property type="evidence" value="ECO:0007669"/>
    <property type="project" value="UniProtKB-SubCell"/>
</dbReference>